<dbReference type="AlphaFoldDB" id="A0A031WA00"/>
<proteinExistence type="predicted"/>
<feature type="coiled-coil region" evidence="1">
    <location>
        <begin position="37"/>
        <end position="64"/>
    </location>
</feature>
<dbReference type="EMBL" id="LK932459">
    <property type="protein sequence ID" value="CDS82891.1"/>
    <property type="molecule type" value="Genomic_DNA"/>
</dbReference>
<dbReference type="RefSeq" id="WP_015994376.1">
    <property type="nucleotide sequence ID" value="NZ_BINQ01000077.1"/>
</dbReference>
<evidence type="ECO:0000256" key="1">
    <source>
        <dbReference type="SAM" id="Coils"/>
    </source>
</evidence>
<dbReference type="EMBL" id="FUPS01000004">
    <property type="protein sequence ID" value="SJS23664.1"/>
    <property type="molecule type" value="Genomic_DNA"/>
</dbReference>
<sequence length="111" mass="13083">MNILASVILVIGSFIAGRVYEYRLNLNENDEADSKVLLDVFNEISVLREENKSLKEKLQEKELLFINRLIDFLHDKKICECCIYDCKIDDIEYDCEDGIKKWLDSEELIFE</sequence>
<evidence type="ECO:0000313" key="3">
    <source>
        <dbReference type="EMBL" id="CDS85178.1"/>
    </source>
</evidence>
<dbReference type="EMBL" id="LK932373">
    <property type="protein sequence ID" value="CDS85178.1"/>
    <property type="molecule type" value="Genomic_DNA"/>
</dbReference>
<evidence type="ECO:0000313" key="5">
    <source>
        <dbReference type="EMBL" id="SJS23664.1"/>
    </source>
</evidence>
<keyword evidence="1" id="KW-0175">Coiled coil</keyword>
<organism evidence="4">
    <name type="scientific">Clostridioides difficile</name>
    <name type="common">Peptoclostridium difficile</name>
    <dbReference type="NCBI Taxonomy" id="1496"/>
    <lineage>
        <taxon>Bacteria</taxon>
        <taxon>Bacillati</taxon>
        <taxon>Bacillota</taxon>
        <taxon>Clostridia</taxon>
        <taxon>Peptostreptococcales</taxon>
        <taxon>Peptostreptococcaceae</taxon>
        <taxon>Clostridioides</taxon>
    </lineage>
</organism>
<dbReference type="Proteomes" id="UP000189137">
    <property type="component" value="Unassembled WGS sequence"/>
</dbReference>
<evidence type="ECO:0000313" key="2">
    <source>
        <dbReference type="EMBL" id="CDS82891.1"/>
    </source>
</evidence>
<evidence type="ECO:0000313" key="4">
    <source>
        <dbReference type="EMBL" id="CDT73802.1"/>
    </source>
</evidence>
<name>A0A031WA00_CLODI</name>
<dbReference type="PATRIC" id="fig|1496.1373.peg.2429"/>
<reference evidence="4" key="1">
    <citation type="submission" date="2014-07" db="EMBL/GenBank/DDBJ databases">
        <authorList>
            <person name="Monot Marc"/>
        </authorList>
    </citation>
    <scope>NUCLEOTIDE SEQUENCE</scope>
    <source>
        <strain evidence="4">7032989</strain>
        <strain evidence="3">7032994</strain>
    </source>
</reference>
<gene>
    <name evidence="4" type="ORF">BN1095_690042</name>
    <name evidence="2" type="ORF">BN1096_1140005</name>
    <name evidence="3" type="ORF">BN1097_370002</name>
    <name evidence="5" type="ORF">SAMEA3375112_01657</name>
</gene>
<reference evidence="5 6" key="2">
    <citation type="submission" date="2017-02" db="EMBL/GenBank/DDBJ databases">
        <authorList>
            <consortium name="Pathogen Informatics"/>
        </authorList>
    </citation>
    <scope>NUCLEOTIDE SEQUENCE [LARGE SCALE GENOMIC DNA]</scope>
    <source>
        <strain evidence="5 6">VRECD0157</strain>
    </source>
</reference>
<evidence type="ECO:0000313" key="6">
    <source>
        <dbReference type="Proteomes" id="UP000189137"/>
    </source>
</evidence>
<protein>
    <submittedName>
        <fullName evidence="4">Uncharacterized protein</fullName>
    </submittedName>
</protein>
<dbReference type="EMBL" id="LK933393">
    <property type="protein sequence ID" value="CDT73802.1"/>
    <property type="molecule type" value="Genomic_DNA"/>
</dbReference>
<accession>A0A031WA00</accession>